<protein>
    <submittedName>
        <fullName evidence="1">Uncharacterized protein</fullName>
    </submittedName>
</protein>
<reference evidence="1 2" key="1">
    <citation type="submission" date="2017-05" db="EMBL/GenBank/DDBJ databases">
        <title>Complete genome sequence of Corynebacterium striatum KC-Na-1 isolated from Neophocaena asiaeorientalis in Korea.</title>
        <authorList>
            <person name="Kim J.H."/>
            <person name="Lee K."/>
        </authorList>
    </citation>
    <scope>NUCLEOTIDE SEQUENCE [LARGE SCALE GENOMIC DNA]</scope>
    <source>
        <strain evidence="1 2">KC-Na-01</strain>
    </source>
</reference>
<accession>A0A2Z2J1M5</accession>
<organism evidence="1 2">
    <name type="scientific">Corynebacterium striatum</name>
    <dbReference type="NCBI Taxonomy" id="43770"/>
    <lineage>
        <taxon>Bacteria</taxon>
        <taxon>Bacillati</taxon>
        <taxon>Actinomycetota</taxon>
        <taxon>Actinomycetes</taxon>
        <taxon>Mycobacteriales</taxon>
        <taxon>Corynebacteriaceae</taxon>
        <taxon>Corynebacterium</taxon>
    </lineage>
</organism>
<dbReference type="AlphaFoldDB" id="A0A2Z2J1M5"/>
<dbReference type="EMBL" id="CP021252">
    <property type="protein sequence ID" value="ART20287.1"/>
    <property type="molecule type" value="Genomic_DNA"/>
</dbReference>
<dbReference type="Proteomes" id="UP000250197">
    <property type="component" value="Chromosome"/>
</dbReference>
<evidence type="ECO:0000313" key="1">
    <source>
        <dbReference type="EMBL" id="ART20287.1"/>
    </source>
</evidence>
<gene>
    <name evidence="1" type="ORF">CBE89_01290</name>
</gene>
<dbReference type="KEGG" id="cstr:CBE89_01290"/>
<evidence type="ECO:0000313" key="2">
    <source>
        <dbReference type="Proteomes" id="UP000250197"/>
    </source>
</evidence>
<proteinExistence type="predicted"/>
<sequence length="222" mass="25487">MIVTMDTLEAKLAPLQEQYSEQLTKHREEAAETFRRFMEVHGDDEKLKQHKTWQAPYVDAFAREVAPKLSVDEVELVLGQSLVEYHGSDWLVVGENDGEPVFGIFDPARRSAALPRTYAREVVEGNSLKFFGLHWVQVWDFEPDAPEYSPGKSIAVMEQIILSAAFYRALEHQEESSQEVLTHVLEELDASDLRDRVAELNRQPLEERLEELLATHSYCLQT</sequence>
<name>A0A2Z2J1M5_CORST</name>